<feature type="signal peptide" evidence="2">
    <location>
        <begin position="1"/>
        <end position="21"/>
    </location>
</feature>
<feature type="domain" description="SLH" evidence="3">
    <location>
        <begin position="145"/>
        <end position="208"/>
    </location>
</feature>
<evidence type="ECO:0000313" key="5">
    <source>
        <dbReference type="Proteomes" id="UP001222800"/>
    </source>
</evidence>
<feature type="domain" description="SLH" evidence="3">
    <location>
        <begin position="80"/>
        <end position="143"/>
    </location>
</feature>
<evidence type="ECO:0000259" key="3">
    <source>
        <dbReference type="PROSITE" id="PS51272"/>
    </source>
</evidence>
<accession>A0ABY8E7B3</accession>
<dbReference type="Pfam" id="PF00395">
    <property type="entry name" value="SLH"/>
    <property type="match status" value="2"/>
</dbReference>
<dbReference type="Proteomes" id="UP001222800">
    <property type="component" value="Chromosome"/>
</dbReference>
<keyword evidence="2" id="KW-0732">Signal</keyword>
<evidence type="ECO:0000313" key="4">
    <source>
        <dbReference type="EMBL" id="WFD08780.1"/>
    </source>
</evidence>
<dbReference type="RefSeq" id="WP_277730694.1">
    <property type="nucleotide sequence ID" value="NZ_CP120733.1"/>
</dbReference>
<organism evidence="4 5">
    <name type="scientific">Tepidibacter hydrothermalis</name>
    <dbReference type="NCBI Taxonomy" id="3036126"/>
    <lineage>
        <taxon>Bacteria</taxon>
        <taxon>Bacillati</taxon>
        <taxon>Bacillota</taxon>
        <taxon>Clostridia</taxon>
        <taxon>Peptostreptococcales</taxon>
        <taxon>Peptostreptococcaceae</taxon>
        <taxon>Tepidibacter</taxon>
    </lineage>
</organism>
<keyword evidence="5" id="KW-1185">Reference proteome</keyword>
<sequence length="346" mass="39051">MKKILTTFLTTSIFFMCFSFSHGVISNWAKDDISNMKQNNLVPESIISQDHFQDMITREEFAELAVLLYSKAKEIEVEELIEKDSEEPFLDTDNPYVAIAYNEGIVNGTSKVTFNPRDKITREAIATMLKRELQELGKDTTPKKQANYDDMNQVSDWAKDGLNYATQEGIINGVGNNLVAPKQNTTREQAIVMMSRIAKNNGWIDETTELVEKPNVPSNEYTIQDGFAIPKDTKLVYVEVAGKGSSYYLYASVESNMPDVDKQKELLTGLLNSNPNVINKSGKDYVLKQFDSLYDQHPKHKEIHGWYSPNTDPNNGSAMTYSHDMGNGYSIELSGRSSLCFKVIEN</sequence>
<evidence type="ECO:0000256" key="1">
    <source>
        <dbReference type="ARBA" id="ARBA00022737"/>
    </source>
</evidence>
<proteinExistence type="predicted"/>
<dbReference type="InterPro" id="IPR001119">
    <property type="entry name" value="SLH_dom"/>
</dbReference>
<dbReference type="EMBL" id="CP120733">
    <property type="protein sequence ID" value="WFD08780.1"/>
    <property type="molecule type" value="Genomic_DNA"/>
</dbReference>
<keyword evidence="1" id="KW-0677">Repeat</keyword>
<reference evidence="4 5" key="1">
    <citation type="submission" date="2023-03" db="EMBL/GenBank/DDBJ databases">
        <title>Complete genome sequence of Tepidibacter sp. SWIR-1, isolated from a deep-sea hydrothermal vent.</title>
        <authorList>
            <person name="Li X."/>
        </authorList>
    </citation>
    <scope>NUCLEOTIDE SEQUENCE [LARGE SCALE GENOMIC DNA]</scope>
    <source>
        <strain evidence="4 5">SWIR-1</strain>
    </source>
</reference>
<protein>
    <submittedName>
        <fullName evidence="4">S-layer homology domain-containing protein</fullName>
    </submittedName>
</protein>
<name>A0ABY8E7B3_9FIRM</name>
<evidence type="ECO:0000256" key="2">
    <source>
        <dbReference type="SAM" id="SignalP"/>
    </source>
</evidence>
<feature type="chain" id="PRO_5046801611" evidence="2">
    <location>
        <begin position="22"/>
        <end position="346"/>
    </location>
</feature>
<dbReference type="PROSITE" id="PS51272">
    <property type="entry name" value="SLH"/>
    <property type="match status" value="2"/>
</dbReference>
<gene>
    <name evidence="4" type="ORF">P4S50_10255</name>
</gene>